<proteinExistence type="predicted"/>
<dbReference type="WBParaSite" id="SSLN_0001038401-mRNA-1">
    <property type="protein sequence ID" value="SSLN_0001038401-mRNA-1"/>
    <property type="gene ID" value="SSLN_0001038401"/>
</dbReference>
<protein>
    <submittedName>
        <fullName evidence="2">RNase H domain-containing protein</fullName>
    </submittedName>
</protein>
<feature type="region of interest" description="Disordered" evidence="1">
    <location>
        <begin position="899"/>
        <end position="969"/>
    </location>
</feature>
<evidence type="ECO:0000313" key="2">
    <source>
        <dbReference type="WBParaSite" id="SSLN_0001038401-mRNA-1"/>
    </source>
</evidence>
<feature type="compositionally biased region" description="Basic and acidic residues" evidence="1">
    <location>
        <begin position="743"/>
        <end position="767"/>
    </location>
</feature>
<reference evidence="2" key="1">
    <citation type="submission" date="2016-06" db="UniProtKB">
        <authorList>
            <consortium name="WormBaseParasite"/>
        </authorList>
    </citation>
    <scope>IDENTIFICATION</scope>
</reference>
<name>A0A183T0L3_SCHSO</name>
<evidence type="ECO:0000256" key="1">
    <source>
        <dbReference type="SAM" id="MobiDB-lite"/>
    </source>
</evidence>
<feature type="compositionally biased region" description="Acidic residues" evidence="1">
    <location>
        <begin position="807"/>
        <end position="817"/>
    </location>
</feature>
<feature type="compositionally biased region" description="Low complexity" evidence="1">
    <location>
        <begin position="1230"/>
        <end position="1247"/>
    </location>
</feature>
<feature type="region of interest" description="Disordered" evidence="1">
    <location>
        <begin position="581"/>
        <end position="698"/>
    </location>
</feature>
<accession>A0A183T0L3</accession>
<feature type="compositionally biased region" description="Acidic residues" evidence="1">
    <location>
        <begin position="955"/>
        <end position="969"/>
    </location>
</feature>
<sequence>LVRRRNSSRLFSTVDSRQTTPIRALMEELEHAPNPDGGGMAACLYEGVTNGVGARNPTFLLHLPDGPTLSMNNETSRNLLVARLTLWQRKRREEELSTGWNAWWAQSRGPEVLSSTLRKSPEFLYCFTFPPLQFLEIFQMLWLLDPFLGLSDALTTATQLQEASSLSGEFNTFALPLSPLTTTNSRNVSLLELELGLSAAPQASLALAACMAGLLHTAKERASVAAALNALGNESVTTLSKLPPSSTGDGLDASFEEDGIEGIEGGGAATASRRIQSSHLAVLHSLSVPPYDIWERRLAARLERRYGISMAFFKVCGHRKNPLEDKRFHELPMHQQLHIILALISSFFHSENLRASLDSSADWGRTRPVVLGEDAFRGLTFFHFPEMLGSELSTSIRIFQYRYPPFNADDFVLSLPPVEGSSIKPEPDLHPLICPPANVEVIYLPGPAFRCPYWMEPAIGRVVRNHLVSQLEHEVDRLKEKQQALTNNTAAGSPVTLKSNRKSAGHISSKRQKLLALLEPFRMHSRPGRKFGTQVGRASEKREAMLAKKDSLAFQLSGLNEPALRLSDFAYFHRVSCGAVPISTHGRPGGKHLRQVDSSASLAESCKMETDEDSQTATPPPTDPMSDCEDAPSFVPGGGDADDNEDTVPEHKVTGEPEDAPPTSPLLLCRNSSTDTWSIGKGKERPEPPSDNPNVVKTPADASVAKQHFDSLKHSPGATFLCNGQTEIYGEELDESLKIDRTDLTKTEDQEQHEVEGGPELTPKRENSVASSGATTPAMAPMSPRCELSPATSAEAKEEPSGKETTQETDEEDEELQTADRTANDFENIVFDMATFSEFVLQLSARLSTGTKLLKNLQLAHTNKNEQDLRLAVEDFKVQLGAGLIDKIAADDALAPLLSLNPQQPTPKMELPEEKVENELESMASTATSRRRGAKRKSRHRLWSRPKRLKGPCLEEAEPPPDDEVADEDTPSARILRLHEEALEGLQQLHDEAVKLKAVASTTENDRFDAERLTCLRLRKDVEAWEEARRLKKKKQQQQPKRVPLTEAQPLEKIAAAISTRYENIAPSATPLSRQSLQPLRPQAPSALPISAPPLMSTASGKLPLPPYRPASTAFVRPLPNQFVRASPPAVPLLSPLLPKSVTISTHPTPASPMVPTNVAAVVPKPPPPPVINHPHPNPRRIFRFYDTLFTEDAKPVRVDPSGALIFLPVDSVPLGHRQMAKQMIERYRSSSPSLPSSSSPSAASHV</sequence>
<feature type="region of interest" description="Disordered" evidence="1">
    <location>
        <begin position="485"/>
        <end position="506"/>
    </location>
</feature>
<feature type="compositionally biased region" description="Basic and acidic residues" evidence="1">
    <location>
        <begin position="795"/>
        <end position="806"/>
    </location>
</feature>
<feature type="compositionally biased region" description="Basic residues" evidence="1">
    <location>
        <begin position="929"/>
        <end position="950"/>
    </location>
</feature>
<feature type="region of interest" description="Disordered" evidence="1">
    <location>
        <begin position="743"/>
        <end position="818"/>
    </location>
</feature>
<dbReference type="AlphaFoldDB" id="A0A183T0L3"/>
<feature type="region of interest" description="Disordered" evidence="1">
    <location>
        <begin position="1227"/>
        <end position="1247"/>
    </location>
</feature>
<organism evidence="2">
    <name type="scientific">Schistocephalus solidus</name>
    <name type="common">Tapeworm</name>
    <dbReference type="NCBI Taxonomy" id="70667"/>
    <lineage>
        <taxon>Eukaryota</taxon>
        <taxon>Metazoa</taxon>
        <taxon>Spiralia</taxon>
        <taxon>Lophotrochozoa</taxon>
        <taxon>Platyhelminthes</taxon>
        <taxon>Cestoda</taxon>
        <taxon>Eucestoda</taxon>
        <taxon>Diphyllobothriidea</taxon>
        <taxon>Diphyllobothriidae</taxon>
        <taxon>Schistocephalus</taxon>
    </lineage>
</organism>